<name>A0A9N9W8T9_9HYPO</name>
<keyword evidence="1" id="KW-0802">TPR repeat</keyword>
<dbReference type="OrthoDB" id="438641at2759"/>
<dbReference type="SUPFAM" id="SSF48452">
    <property type="entry name" value="TPR-like"/>
    <property type="match status" value="1"/>
</dbReference>
<dbReference type="InterPro" id="IPR019734">
    <property type="entry name" value="TPR_rpt"/>
</dbReference>
<accession>A0A9N9W8T9</accession>
<comment type="caution">
    <text evidence="3">The sequence shown here is derived from an EMBL/GenBank/DDBJ whole genome shotgun (WGS) entry which is preliminary data.</text>
</comment>
<dbReference type="PROSITE" id="PS50280">
    <property type="entry name" value="SET"/>
    <property type="match status" value="1"/>
</dbReference>
<evidence type="ECO:0000313" key="4">
    <source>
        <dbReference type="Proteomes" id="UP000775872"/>
    </source>
</evidence>
<dbReference type="Gene3D" id="2.170.270.10">
    <property type="entry name" value="SET domain"/>
    <property type="match status" value="1"/>
</dbReference>
<keyword evidence="4" id="KW-1185">Reference proteome</keyword>
<dbReference type="AlphaFoldDB" id="A0A9N9W8T9"/>
<dbReference type="SUPFAM" id="SSF82199">
    <property type="entry name" value="SET domain"/>
    <property type="match status" value="1"/>
</dbReference>
<gene>
    <name evidence="3" type="ORF">CSOL1703_00010950</name>
</gene>
<evidence type="ECO:0000256" key="1">
    <source>
        <dbReference type="PROSITE-ProRule" id="PRU00339"/>
    </source>
</evidence>
<dbReference type="InterPro" id="IPR011990">
    <property type="entry name" value="TPR-like_helical_dom_sf"/>
</dbReference>
<dbReference type="EMBL" id="CABFOC020000011">
    <property type="protein sequence ID" value="CAH0045204.1"/>
    <property type="molecule type" value="Genomic_DNA"/>
</dbReference>
<dbReference type="InterPro" id="IPR053209">
    <property type="entry name" value="Gramillin-biosynth_MTr"/>
</dbReference>
<dbReference type="InterPro" id="IPR001214">
    <property type="entry name" value="SET_dom"/>
</dbReference>
<feature type="repeat" description="TPR" evidence="1">
    <location>
        <begin position="182"/>
        <end position="215"/>
    </location>
</feature>
<dbReference type="PANTHER" id="PTHR47643:SF2">
    <property type="entry name" value="TPR DOMAIN PROTEIN (AFU_ORTHOLOGUE AFUA_5G12710)"/>
    <property type="match status" value="1"/>
</dbReference>
<dbReference type="Proteomes" id="UP000775872">
    <property type="component" value="Unassembled WGS sequence"/>
</dbReference>
<protein>
    <recommendedName>
        <fullName evidence="2">SET domain-containing protein</fullName>
    </recommendedName>
</protein>
<evidence type="ECO:0000259" key="2">
    <source>
        <dbReference type="PROSITE" id="PS50280"/>
    </source>
</evidence>
<proteinExistence type="predicted"/>
<dbReference type="PROSITE" id="PS50005">
    <property type="entry name" value="TPR"/>
    <property type="match status" value="1"/>
</dbReference>
<feature type="domain" description="SET" evidence="2">
    <location>
        <begin position="332"/>
        <end position="526"/>
    </location>
</feature>
<evidence type="ECO:0000313" key="3">
    <source>
        <dbReference type="EMBL" id="CAH0045204.1"/>
    </source>
</evidence>
<dbReference type="PANTHER" id="PTHR47643">
    <property type="entry name" value="TPR DOMAIN PROTEIN (AFU_ORTHOLOGUE AFUA_5G12710)"/>
    <property type="match status" value="1"/>
</dbReference>
<reference evidence="3" key="1">
    <citation type="submission" date="2021-10" db="EMBL/GenBank/DDBJ databases">
        <authorList>
            <person name="Piombo E."/>
        </authorList>
    </citation>
    <scope>NUCLEOTIDE SEQUENCE</scope>
</reference>
<sequence length="711" mass="79718">MDIDNGSSMPELMAMLKRRKENLRQGEANRGKKIEFTAPRAVIIAKFQFQPYPPSTKSLGELKKKMIKDLHMELHHEGAFLVVRSIAPPTRLTSIMAIVEDENQDVVLLQLYNQEKETEYPADEILGDGMVVMLKNPYLKTTSDGTYGLRVDHLSDIVCLARHDDRVPSKWRINLRDDTKNALYWKNLGNRFFGDTQYRAAIERYTEALKHCPTEDEERIIKLNRSIAFLKTEQFKAALSDIESAPNGPNLVEKALDRKAQALYGLGKYRECCHVLEEMCENFTKNASVQQRLTHTIKRIKEQERGLHDFARMQREASDKRPPHLDFATYIGPVALGPSGSKGRGLFTTKAVKAGDLLLCEKAFAHAFVDTDGIHTQDLTVLIDAQRDLITVGGQAELIRLVAQKVYQNPSMAATVTDLHHGSYQPVDVSEVDGIPIVDTFLISRIIALNCFGCPLTTLDSKTGGGSWGGSRINERIHHSVGLWPMASYINHSCDSNATRAFIGDFMIVRATRDLDSGTELKWWYYDPGQDNKKGADNHWGFQCDCVICTDDQATSPQILADRKRLKSALKSEGSAAKPGKIESMLEKMKLTYRKPPSEVPRLDMYNIQVSVAIRYLETNQPTKAVERGLEALSSLGFIIEGATMPQCGTSNGTVLIKRWGLDCDNFKCWQVLSNAYYMLGAFGLASQAENLGRISYKACIGEDVSFDVFR</sequence>
<dbReference type="Gene3D" id="1.25.40.10">
    <property type="entry name" value="Tetratricopeptide repeat domain"/>
    <property type="match status" value="1"/>
</dbReference>
<dbReference type="Pfam" id="PF00856">
    <property type="entry name" value="SET"/>
    <property type="match status" value="1"/>
</dbReference>
<dbReference type="InterPro" id="IPR046341">
    <property type="entry name" value="SET_dom_sf"/>
</dbReference>
<organism evidence="3 4">
    <name type="scientific">Clonostachys solani</name>
    <dbReference type="NCBI Taxonomy" id="160281"/>
    <lineage>
        <taxon>Eukaryota</taxon>
        <taxon>Fungi</taxon>
        <taxon>Dikarya</taxon>
        <taxon>Ascomycota</taxon>
        <taxon>Pezizomycotina</taxon>
        <taxon>Sordariomycetes</taxon>
        <taxon>Hypocreomycetidae</taxon>
        <taxon>Hypocreales</taxon>
        <taxon>Bionectriaceae</taxon>
        <taxon>Clonostachys</taxon>
    </lineage>
</organism>